<accession>A0ABP6T406</accession>
<dbReference type="RefSeq" id="WP_345731131.1">
    <property type="nucleotide sequence ID" value="NZ_BAAAYN010000038.1"/>
</dbReference>
<protein>
    <submittedName>
        <fullName evidence="1">Uncharacterized protein</fullName>
    </submittedName>
</protein>
<name>A0ABP6T406_9ACTN</name>
<gene>
    <name evidence="1" type="ORF">GCM10020369_55100</name>
</gene>
<proteinExistence type="predicted"/>
<dbReference type="Proteomes" id="UP001501676">
    <property type="component" value="Unassembled WGS sequence"/>
</dbReference>
<reference evidence="2" key="1">
    <citation type="journal article" date="2019" name="Int. J. Syst. Evol. Microbiol.">
        <title>The Global Catalogue of Microorganisms (GCM) 10K type strain sequencing project: providing services to taxonomists for standard genome sequencing and annotation.</title>
        <authorList>
            <consortium name="The Broad Institute Genomics Platform"/>
            <consortium name="The Broad Institute Genome Sequencing Center for Infectious Disease"/>
            <person name="Wu L."/>
            <person name="Ma J."/>
        </authorList>
    </citation>
    <scope>NUCLEOTIDE SEQUENCE [LARGE SCALE GENOMIC DNA]</scope>
    <source>
        <strain evidence="2">JCM 9458</strain>
    </source>
</reference>
<comment type="caution">
    <text evidence="1">The sequence shown here is derived from an EMBL/GenBank/DDBJ whole genome shotgun (WGS) entry which is preliminary data.</text>
</comment>
<organism evidence="1 2">
    <name type="scientific">Cryptosporangium minutisporangium</name>
    <dbReference type="NCBI Taxonomy" id="113569"/>
    <lineage>
        <taxon>Bacteria</taxon>
        <taxon>Bacillati</taxon>
        <taxon>Actinomycetota</taxon>
        <taxon>Actinomycetes</taxon>
        <taxon>Cryptosporangiales</taxon>
        <taxon>Cryptosporangiaceae</taxon>
        <taxon>Cryptosporangium</taxon>
    </lineage>
</organism>
<sequence length="167" mass="17181">MTELPLYATLGFTDAEWGLLVGLPQSVLVAASAVTPDSTRKTRAETAAGLDVISDARASASPLVAAIAAEIVTEVGEPDVGVEPPVIEPPDPQAYARDVLGRAAEANALLAAKAEKADAETYRHWLVEVAESVVGAASSGGLLGIGGEAVTEDERAFRDDLAKTLTD</sequence>
<keyword evidence="2" id="KW-1185">Reference proteome</keyword>
<evidence type="ECO:0000313" key="2">
    <source>
        <dbReference type="Proteomes" id="UP001501676"/>
    </source>
</evidence>
<evidence type="ECO:0000313" key="1">
    <source>
        <dbReference type="EMBL" id="GAA3392629.1"/>
    </source>
</evidence>
<dbReference type="EMBL" id="BAAAYN010000038">
    <property type="protein sequence ID" value="GAA3392629.1"/>
    <property type="molecule type" value="Genomic_DNA"/>
</dbReference>